<evidence type="ECO:0000256" key="1">
    <source>
        <dbReference type="SAM" id="SignalP"/>
    </source>
</evidence>
<feature type="chain" id="PRO_5012327373" evidence="1">
    <location>
        <begin position="17"/>
        <end position="110"/>
    </location>
</feature>
<dbReference type="RefSeq" id="XP_040739034.1">
    <property type="nucleotide sequence ID" value="XM_040889033.1"/>
</dbReference>
<proteinExistence type="predicted"/>
<reference evidence="2 3" key="1">
    <citation type="submission" date="2016-07" db="EMBL/GenBank/DDBJ databases">
        <title>Pervasive Adenine N6-methylation of Active Genes in Fungi.</title>
        <authorList>
            <consortium name="DOE Joint Genome Institute"/>
            <person name="Mondo S.J."/>
            <person name="Dannebaum R.O."/>
            <person name="Kuo R.C."/>
            <person name="Labutti K."/>
            <person name="Haridas S."/>
            <person name="Kuo A."/>
            <person name="Salamov A."/>
            <person name="Ahrendt S.R."/>
            <person name="Lipzen A."/>
            <person name="Sullivan W."/>
            <person name="Andreopoulos W.B."/>
            <person name="Clum A."/>
            <person name="Lindquist E."/>
            <person name="Daum C."/>
            <person name="Ramamoorthy G.K."/>
            <person name="Gryganskyi A."/>
            <person name="Culley D."/>
            <person name="Magnuson J.K."/>
            <person name="James T.Y."/>
            <person name="O'Malley M.A."/>
            <person name="Stajich J.E."/>
            <person name="Spatafora J.W."/>
            <person name="Visel A."/>
            <person name="Grigoriev I.V."/>
        </authorList>
    </citation>
    <scope>NUCLEOTIDE SEQUENCE [LARGE SCALE GENOMIC DNA]</scope>
    <source>
        <strain evidence="2 3">ATCC 12442</strain>
    </source>
</reference>
<keyword evidence="1" id="KW-0732">Signal</keyword>
<protein>
    <submittedName>
        <fullName evidence="2">Uncharacterized protein</fullName>
    </submittedName>
</protein>
<keyword evidence="3" id="KW-1185">Reference proteome</keyword>
<dbReference type="AlphaFoldDB" id="A0A1Y1VSE7"/>
<dbReference type="GeneID" id="63805681"/>
<dbReference type="Proteomes" id="UP000193922">
    <property type="component" value="Unassembled WGS sequence"/>
</dbReference>
<evidence type="ECO:0000313" key="2">
    <source>
        <dbReference type="EMBL" id="ORX63684.1"/>
    </source>
</evidence>
<sequence length="110" mass="12094">MYVAFLACVWLPAASTGRHLPPGKQQFVVLRSIDTGSRLAEQCLIGEKDLARNMSYPQLGTHQLQSMAEAAVSGTKDKAEDAQTTGGLRQVLELVLKTNANGFFYMHHYP</sequence>
<feature type="non-terminal residue" evidence="2">
    <location>
        <position position="1"/>
    </location>
</feature>
<organism evidence="2 3">
    <name type="scientific">Linderina pennispora</name>
    <dbReference type="NCBI Taxonomy" id="61395"/>
    <lineage>
        <taxon>Eukaryota</taxon>
        <taxon>Fungi</taxon>
        <taxon>Fungi incertae sedis</taxon>
        <taxon>Zoopagomycota</taxon>
        <taxon>Kickxellomycotina</taxon>
        <taxon>Kickxellomycetes</taxon>
        <taxon>Kickxellales</taxon>
        <taxon>Kickxellaceae</taxon>
        <taxon>Linderina</taxon>
    </lineage>
</organism>
<dbReference type="EMBL" id="MCFD01000167">
    <property type="protein sequence ID" value="ORX63684.1"/>
    <property type="molecule type" value="Genomic_DNA"/>
</dbReference>
<comment type="caution">
    <text evidence="2">The sequence shown here is derived from an EMBL/GenBank/DDBJ whole genome shotgun (WGS) entry which is preliminary data.</text>
</comment>
<accession>A0A1Y1VSE7</accession>
<gene>
    <name evidence="2" type="ORF">DL89DRAFT_273120</name>
</gene>
<feature type="signal peptide" evidence="1">
    <location>
        <begin position="1"/>
        <end position="16"/>
    </location>
</feature>
<evidence type="ECO:0000313" key="3">
    <source>
        <dbReference type="Proteomes" id="UP000193922"/>
    </source>
</evidence>
<name>A0A1Y1VSE7_9FUNG</name>